<evidence type="ECO:0000256" key="6">
    <source>
        <dbReference type="SAM" id="Phobius"/>
    </source>
</evidence>
<dbReference type="CDD" id="cd00075">
    <property type="entry name" value="HATPase"/>
    <property type="match status" value="1"/>
</dbReference>
<evidence type="ECO:0000256" key="5">
    <source>
        <dbReference type="ARBA" id="ARBA00022777"/>
    </source>
</evidence>
<evidence type="ECO:0000256" key="3">
    <source>
        <dbReference type="ARBA" id="ARBA00022553"/>
    </source>
</evidence>
<keyword evidence="9" id="KW-1185">Reference proteome</keyword>
<keyword evidence="4" id="KW-0808">Transferase</keyword>
<gene>
    <name evidence="8" type="ORF">SAMN03080601_00591</name>
</gene>
<dbReference type="AlphaFoldDB" id="A0A1T5BQK8"/>
<accession>A0A1T5BQK8</accession>
<dbReference type="STRING" id="889453.SAMN03080601_00591"/>
<dbReference type="SUPFAM" id="SSF55874">
    <property type="entry name" value="ATPase domain of HSP90 chaperone/DNA topoisomerase II/histidine kinase"/>
    <property type="match status" value="1"/>
</dbReference>
<dbReference type="CDD" id="cd00082">
    <property type="entry name" value="HisKA"/>
    <property type="match status" value="1"/>
</dbReference>
<organism evidence="8 9">
    <name type="scientific">Alkalitalea saponilacus</name>
    <dbReference type="NCBI Taxonomy" id="889453"/>
    <lineage>
        <taxon>Bacteria</taxon>
        <taxon>Pseudomonadati</taxon>
        <taxon>Bacteroidota</taxon>
        <taxon>Bacteroidia</taxon>
        <taxon>Marinilabiliales</taxon>
        <taxon>Marinilabiliaceae</taxon>
        <taxon>Alkalitalea</taxon>
    </lineage>
</organism>
<evidence type="ECO:0000256" key="1">
    <source>
        <dbReference type="ARBA" id="ARBA00000085"/>
    </source>
</evidence>
<dbReference type="Pfam" id="PF00512">
    <property type="entry name" value="HisKA"/>
    <property type="match status" value="1"/>
</dbReference>
<protein>
    <recommendedName>
        <fullName evidence="2">histidine kinase</fullName>
        <ecNumber evidence="2">2.7.13.3</ecNumber>
    </recommendedName>
</protein>
<dbReference type="Pfam" id="PF02518">
    <property type="entry name" value="HATPase_c"/>
    <property type="match status" value="1"/>
</dbReference>
<dbReference type="PANTHER" id="PTHR42878">
    <property type="entry name" value="TWO-COMPONENT HISTIDINE KINASE"/>
    <property type="match status" value="1"/>
</dbReference>
<comment type="catalytic activity">
    <reaction evidence="1">
        <text>ATP + protein L-histidine = ADP + protein N-phospho-L-histidine.</text>
        <dbReference type="EC" id="2.7.13.3"/>
    </reaction>
</comment>
<evidence type="ECO:0000313" key="8">
    <source>
        <dbReference type="EMBL" id="SKB49528.1"/>
    </source>
</evidence>
<dbReference type="InterPro" id="IPR005467">
    <property type="entry name" value="His_kinase_dom"/>
</dbReference>
<keyword evidence="6" id="KW-0812">Transmembrane</keyword>
<feature type="domain" description="Histidine kinase" evidence="7">
    <location>
        <begin position="303"/>
        <end position="522"/>
    </location>
</feature>
<dbReference type="EC" id="2.7.13.3" evidence="2"/>
<dbReference type="InterPro" id="IPR003594">
    <property type="entry name" value="HATPase_dom"/>
</dbReference>
<dbReference type="SUPFAM" id="SSF47384">
    <property type="entry name" value="Homodimeric domain of signal transducing histidine kinase"/>
    <property type="match status" value="1"/>
</dbReference>
<dbReference type="InterPro" id="IPR050351">
    <property type="entry name" value="BphY/WalK/GraS-like"/>
</dbReference>
<evidence type="ECO:0000259" key="7">
    <source>
        <dbReference type="PROSITE" id="PS50109"/>
    </source>
</evidence>
<name>A0A1T5BQK8_9BACT</name>
<keyword evidence="6" id="KW-0472">Membrane</keyword>
<reference evidence="8 9" key="1">
    <citation type="submission" date="2017-02" db="EMBL/GenBank/DDBJ databases">
        <authorList>
            <person name="Peterson S.W."/>
        </authorList>
    </citation>
    <scope>NUCLEOTIDE SEQUENCE [LARGE SCALE GENOMIC DNA]</scope>
    <source>
        <strain evidence="8 9">DSM 24412</strain>
    </source>
</reference>
<dbReference type="Proteomes" id="UP000191055">
    <property type="component" value="Unassembled WGS sequence"/>
</dbReference>
<dbReference type="PROSITE" id="PS50109">
    <property type="entry name" value="HIS_KIN"/>
    <property type="match status" value="1"/>
</dbReference>
<dbReference type="InterPro" id="IPR003661">
    <property type="entry name" value="HisK_dim/P_dom"/>
</dbReference>
<dbReference type="OrthoDB" id="1933776at2"/>
<dbReference type="RefSeq" id="WP_079556386.1">
    <property type="nucleotide sequence ID" value="NZ_CP021904.1"/>
</dbReference>
<dbReference type="GO" id="GO:0000155">
    <property type="term" value="F:phosphorelay sensor kinase activity"/>
    <property type="evidence" value="ECO:0007669"/>
    <property type="project" value="InterPro"/>
</dbReference>
<evidence type="ECO:0000256" key="4">
    <source>
        <dbReference type="ARBA" id="ARBA00022679"/>
    </source>
</evidence>
<dbReference type="InterPro" id="IPR004358">
    <property type="entry name" value="Sig_transdc_His_kin-like_C"/>
</dbReference>
<keyword evidence="6" id="KW-1133">Transmembrane helix</keyword>
<dbReference type="GO" id="GO:0007234">
    <property type="term" value="P:osmosensory signaling via phosphorelay pathway"/>
    <property type="evidence" value="ECO:0007669"/>
    <property type="project" value="TreeGrafter"/>
</dbReference>
<feature type="transmembrane region" description="Helical" evidence="6">
    <location>
        <begin position="265"/>
        <end position="288"/>
    </location>
</feature>
<dbReference type="PANTHER" id="PTHR42878:SF13">
    <property type="entry name" value="HISTIDINE KINASE"/>
    <property type="match status" value="1"/>
</dbReference>
<dbReference type="SMART" id="SM00388">
    <property type="entry name" value="HisKA"/>
    <property type="match status" value="1"/>
</dbReference>
<sequence length="533" mass="61355">MSRRFIQILVVVIAITLVGLIYMQTLWIKNATRIKEDHFDQLVRQSMDQVVYRLEINETSMLGAQLDLNPSLTIPSGLRRETKYFSGQNQSLLDESMHQYGISLDLTIQGDHLSTRLSTYQKDSLIYSYQEHTPVVYNPQDRIDPLSHALNHLKSQLQNRIEEQRARLLKDIFTSDRPLKERISREMTDVYLVQAFEERGISVPFEFGVYDSRGNLVVSTARYDREEAGQTYQKQLFPNDVHPRANYMMVYFPKKPNFIMESMGMVLPTVIFTIVMILTSILTLVIIVKQKRLDEIKNDFINNMTHEFKTPISTISLASQMLKDGAVTKTPSTLQHISGVIQDESKRLSFQVEKVLQMAIFDKGKASLKTQKTNINDLVHGVVNTFRIKVESQNGKIIEKLEAKNPHAHVDQVHFTNVIFNLLDNALKYRRGKPVFYVKTWNRPTGIVINIEDNGLGISKDNLKRIFEKFYRVPTGNVHNVKGFGLGLAYVKKIVEDHGAEIKVESELNVGTKFEIFLPLKSNKEWKKNIKFS</sequence>
<dbReference type="InterPro" id="IPR036890">
    <property type="entry name" value="HATPase_C_sf"/>
</dbReference>
<dbReference type="PRINTS" id="PR00344">
    <property type="entry name" value="BCTRLSENSOR"/>
</dbReference>
<dbReference type="EMBL" id="FUYV01000002">
    <property type="protein sequence ID" value="SKB49528.1"/>
    <property type="molecule type" value="Genomic_DNA"/>
</dbReference>
<proteinExistence type="predicted"/>
<dbReference type="SMART" id="SM00387">
    <property type="entry name" value="HATPase_c"/>
    <property type="match status" value="1"/>
</dbReference>
<evidence type="ECO:0000313" key="9">
    <source>
        <dbReference type="Proteomes" id="UP000191055"/>
    </source>
</evidence>
<dbReference type="GO" id="GO:0030295">
    <property type="term" value="F:protein kinase activator activity"/>
    <property type="evidence" value="ECO:0007669"/>
    <property type="project" value="TreeGrafter"/>
</dbReference>
<dbReference type="Gene3D" id="3.30.565.10">
    <property type="entry name" value="Histidine kinase-like ATPase, C-terminal domain"/>
    <property type="match status" value="1"/>
</dbReference>
<dbReference type="InterPro" id="IPR036097">
    <property type="entry name" value="HisK_dim/P_sf"/>
</dbReference>
<dbReference type="Gene3D" id="1.10.287.130">
    <property type="match status" value="1"/>
</dbReference>
<feature type="transmembrane region" description="Helical" evidence="6">
    <location>
        <begin position="6"/>
        <end position="28"/>
    </location>
</feature>
<dbReference type="GO" id="GO:0000156">
    <property type="term" value="F:phosphorelay response regulator activity"/>
    <property type="evidence" value="ECO:0007669"/>
    <property type="project" value="TreeGrafter"/>
</dbReference>
<keyword evidence="3" id="KW-0597">Phosphoprotein</keyword>
<dbReference type="FunFam" id="3.30.565.10:FF:000006">
    <property type="entry name" value="Sensor histidine kinase WalK"/>
    <property type="match status" value="1"/>
</dbReference>
<evidence type="ECO:0000256" key="2">
    <source>
        <dbReference type="ARBA" id="ARBA00012438"/>
    </source>
</evidence>
<dbReference type="KEGG" id="asx:CDL62_10975"/>
<keyword evidence="5 8" id="KW-0418">Kinase</keyword>